<keyword evidence="11" id="KW-1185">Reference proteome</keyword>
<dbReference type="Proteomes" id="UP000317550">
    <property type="component" value="Chromosome"/>
</dbReference>
<dbReference type="Gene3D" id="3.20.20.70">
    <property type="entry name" value="Aldolase class I"/>
    <property type="match status" value="1"/>
</dbReference>
<evidence type="ECO:0000256" key="7">
    <source>
        <dbReference type="ARBA" id="ARBA00047508"/>
    </source>
</evidence>
<reference evidence="11" key="1">
    <citation type="submission" date="2019-07" db="EMBL/GenBank/DDBJ databases">
        <title>Chitinimonas sp. nov., isolated from Ny-Alesund, arctica soil.</title>
        <authorList>
            <person name="Xu Q."/>
            <person name="Peng F."/>
        </authorList>
    </citation>
    <scope>NUCLEOTIDE SEQUENCE [LARGE SCALE GENOMIC DNA]</scope>
    <source>
        <strain evidence="11">R3-44</strain>
    </source>
</reference>
<evidence type="ECO:0000256" key="8">
    <source>
        <dbReference type="PIRNR" id="PIRNR001361"/>
    </source>
</evidence>
<evidence type="ECO:0000256" key="5">
    <source>
        <dbReference type="ARBA" id="ARBA00022679"/>
    </source>
</evidence>
<organism evidence="10 11">
    <name type="scientific">Chitinimonas arctica</name>
    <dbReference type="NCBI Taxonomy" id="2594795"/>
    <lineage>
        <taxon>Bacteria</taxon>
        <taxon>Pseudomonadati</taxon>
        <taxon>Pseudomonadota</taxon>
        <taxon>Betaproteobacteria</taxon>
        <taxon>Neisseriales</taxon>
        <taxon>Chitinibacteraceae</taxon>
        <taxon>Chitinimonas</taxon>
    </lineage>
</organism>
<sequence>MKRDLPSAVEGHHAHLAAIDPMPSPVELRAALPFSDMAARTVAAGRRAIRDRLDGRDPRLLVIVGPCSLHDPVAGLEYARRLRRLADEVSETLCLVMRVYFEKPRTSTGWKGLINDPGMDDSFRIADGMHLARRFLLDINELGLPVASEALDPISPQYLAELLSWVAIGARTTESQTHREMSSGLAMPVGFKNGTDGGTQTAVNAILSASHPHAFLGVDPSGRAAVLRTRGNPYSHLVLRGGSDRPNYDSVSVALAGKALQKAGLANNIIIDCSHGNSYKNHALQGTVLRDVLQQLGHGNQSIAGVMLESFLEDGNQAIPTDLSQLRYGCSVTDACLGWSATEALLREAHATLLAGKNAEKGRQTLSA</sequence>
<dbReference type="NCBIfam" id="TIGR00034">
    <property type="entry name" value="aroFGH"/>
    <property type="match status" value="1"/>
</dbReference>
<gene>
    <name evidence="10" type="ORF">FNU76_20195</name>
</gene>
<evidence type="ECO:0000313" key="10">
    <source>
        <dbReference type="EMBL" id="QDQ28491.1"/>
    </source>
</evidence>
<keyword evidence="5 8" id="KW-0808">Transferase</keyword>
<evidence type="ECO:0000256" key="3">
    <source>
        <dbReference type="ARBA" id="ARBA00007985"/>
    </source>
</evidence>
<evidence type="ECO:0000256" key="1">
    <source>
        <dbReference type="ARBA" id="ARBA00003726"/>
    </source>
</evidence>
<dbReference type="RefSeq" id="WP_144279874.1">
    <property type="nucleotide sequence ID" value="NZ_CP041730.1"/>
</dbReference>
<evidence type="ECO:0000256" key="4">
    <source>
        <dbReference type="ARBA" id="ARBA00022605"/>
    </source>
</evidence>
<dbReference type="OrthoDB" id="9807331at2"/>
<dbReference type="Pfam" id="PF00793">
    <property type="entry name" value="DAHP_synth_1"/>
    <property type="match status" value="1"/>
</dbReference>
<feature type="domain" description="DAHP synthetase I/KDSA" evidence="9">
    <location>
        <begin position="51"/>
        <end position="346"/>
    </location>
</feature>
<proteinExistence type="inferred from homology"/>
<dbReference type="GO" id="GO:0008652">
    <property type="term" value="P:amino acid biosynthetic process"/>
    <property type="evidence" value="ECO:0007669"/>
    <property type="project" value="UniProtKB-KW"/>
</dbReference>
<keyword evidence="6 8" id="KW-0057">Aromatic amino acid biosynthesis</keyword>
<dbReference type="InterPro" id="IPR006218">
    <property type="entry name" value="DAHP1/KDSA"/>
</dbReference>
<accession>A0A516SK05</accession>
<evidence type="ECO:0000259" key="9">
    <source>
        <dbReference type="Pfam" id="PF00793"/>
    </source>
</evidence>
<name>A0A516SK05_9NEIS</name>
<dbReference type="GO" id="GO:0009073">
    <property type="term" value="P:aromatic amino acid family biosynthetic process"/>
    <property type="evidence" value="ECO:0007669"/>
    <property type="project" value="UniProtKB-KW"/>
</dbReference>
<dbReference type="KEGG" id="cari:FNU76_20195"/>
<dbReference type="UniPathway" id="UPA00053">
    <property type="reaction ID" value="UER00084"/>
</dbReference>
<keyword evidence="4 8" id="KW-0028">Amino-acid biosynthesis</keyword>
<dbReference type="InterPro" id="IPR006219">
    <property type="entry name" value="DAHP_synth_1"/>
</dbReference>
<comment type="similarity">
    <text evidence="3 8">Belongs to the class-I DAHP synthase family.</text>
</comment>
<evidence type="ECO:0000256" key="6">
    <source>
        <dbReference type="ARBA" id="ARBA00023141"/>
    </source>
</evidence>
<dbReference type="PIRSF" id="PIRSF001361">
    <property type="entry name" value="DAHP_synthase"/>
    <property type="match status" value="1"/>
</dbReference>
<dbReference type="InterPro" id="IPR013785">
    <property type="entry name" value="Aldolase_TIM"/>
</dbReference>
<dbReference type="NCBIfam" id="NF009395">
    <property type="entry name" value="PRK12755.1"/>
    <property type="match status" value="1"/>
</dbReference>
<comment type="pathway">
    <text evidence="2 8">Metabolic intermediate biosynthesis; chorismate biosynthesis; chorismate from D-erythrose 4-phosphate and phosphoenolpyruvate: step 1/7.</text>
</comment>
<dbReference type="SUPFAM" id="SSF51569">
    <property type="entry name" value="Aldolase"/>
    <property type="match status" value="1"/>
</dbReference>
<comment type="catalytic activity">
    <reaction evidence="7 8">
        <text>D-erythrose 4-phosphate + phosphoenolpyruvate + H2O = 7-phospho-2-dehydro-3-deoxy-D-arabino-heptonate + phosphate</text>
        <dbReference type="Rhea" id="RHEA:14717"/>
        <dbReference type="ChEBI" id="CHEBI:15377"/>
        <dbReference type="ChEBI" id="CHEBI:16897"/>
        <dbReference type="ChEBI" id="CHEBI:43474"/>
        <dbReference type="ChEBI" id="CHEBI:58394"/>
        <dbReference type="ChEBI" id="CHEBI:58702"/>
        <dbReference type="EC" id="2.5.1.54"/>
    </reaction>
</comment>
<dbReference type="FunFam" id="3.20.20.70:FF:000005">
    <property type="entry name" value="Phospho-2-dehydro-3-deoxyheptonate aldolase"/>
    <property type="match status" value="1"/>
</dbReference>
<dbReference type="PANTHER" id="PTHR21225">
    <property type="entry name" value="PHOSPHO-2-DEHYDRO-3-DEOXYHEPTONATE ALDOLASE DAHP SYNTHETASE"/>
    <property type="match status" value="1"/>
</dbReference>
<dbReference type="PANTHER" id="PTHR21225:SF10">
    <property type="entry name" value="PHOSPHO-2-DEHYDRO-3-DEOXYHEPTONATE ALDOLASE, TYR-SENSITIVE"/>
    <property type="match status" value="1"/>
</dbReference>
<dbReference type="AlphaFoldDB" id="A0A516SK05"/>
<dbReference type="GO" id="GO:0005737">
    <property type="term" value="C:cytoplasm"/>
    <property type="evidence" value="ECO:0007669"/>
    <property type="project" value="TreeGrafter"/>
</dbReference>
<dbReference type="GO" id="GO:0003849">
    <property type="term" value="F:3-deoxy-7-phosphoheptulonate synthase activity"/>
    <property type="evidence" value="ECO:0007669"/>
    <property type="project" value="UniProtKB-EC"/>
</dbReference>
<dbReference type="EMBL" id="CP041730">
    <property type="protein sequence ID" value="QDQ28491.1"/>
    <property type="molecule type" value="Genomic_DNA"/>
</dbReference>
<dbReference type="EC" id="2.5.1.54" evidence="8"/>
<comment type="function">
    <text evidence="1 8">Stereospecific condensation of phosphoenolpyruvate (PEP) and D-erythrose-4-phosphate (E4P) giving rise to 3-deoxy-D-arabino-heptulosonate-7-phosphate (DAHP).</text>
</comment>
<evidence type="ECO:0000256" key="2">
    <source>
        <dbReference type="ARBA" id="ARBA00004688"/>
    </source>
</evidence>
<evidence type="ECO:0000313" key="11">
    <source>
        <dbReference type="Proteomes" id="UP000317550"/>
    </source>
</evidence>
<dbReference type="GO" id="GO:0042802">
    <property type="term" value="F:identical protein binding"/>
    <property type="evidence" value="ECO:0007669"/>
    <property type="project" value="UniProtKB-ARBA"/>
</dbReference>
<dbReference type="GO" id="GO:0009423">
    <property type="term" value="P:chorismate biosynthetic process"/>
    <property type="evidence" value="ECO:0007669"/>
    <property type="project" value="UniProtKB-UniPathway"/>
</dbReference>
<protein>
    <recommendedName>
        <fullName evidence="8">Phospho-2-dehydro-3-deoxyheptonate aldolase</fullName>
        <ecNumber evidence="8">2.5.1.54</ecNumber>
    </recommendedName>
</protein>